<dbReference type="EMBL" id="SPDS01000003">
    <property type="protein sequence ID" value="TFH54683.1"/>
    <property type="molecule type" value="Genomic_DNA"/>
</dbReference>
<proteinExistence type="predicted"/>
<dbReference type="GO" id="GO:0008823">
    <property type="term" value="F:cupric reductase (NADH) activity"/>
    <property type="evidence" value="ECO:0007669"/>
    <property type="project" value="TreeGrafter"/>
</dbReference>
<keyword evidence="1" id="KW-0560">Oxidoreductase</keyword>
<evidence type="ECO:0000313" key="4">
    <source>
        <dbReference type="Proteomes" id="UP000297638"/>
    </source>
</evidence>
<dbReference type="InterPro" id="IPR036291">
    <property type="entry name" value="NAD(P)-bd_dom_sf"/>
</dbReference>
<dbReference type="GO" id="GO:0015677">
    <property type="term" value="P:copper ion import"/>
    <property type="evidence" value="ECO:0007669"/>
    <property type="project" value="TreeGrafter"/>
</dbReference>
<name>A0A4Y8TTH2_9MICC</name>
<dbReference type="AlphaFoldDB" id="A0A4Y8TTH2"/>
<dbReference type="Gene3D" id="3.40.50.720">
    <property type="entry name" value="NAD(P)-binding Rossmann-like Domain"/>
    <property type="match status" value="1"/>
</dbReference>
<evidence type="ECO:0000256" key="1">
    <source>
        <dbReference type="ARBA" id="ARBA00023002"/>
    </source>
</evidence>
<reference evidence="3 4" key="1">
    <citation type="submission" date="2019-03" db="EMBL/GenBank/DDBJ databases">
        <title>Glutamicibacter sp. LJH19 genome.</title>
        <authorList>
            <person name="Sinai Borker S."/>
            <person name="Kumar R."/>
        </authorList>
    </citation>
    <scope>NUCLEOTIDE SEQUENCE [LARGE SCALE GENOMIC DNA]</scope>
    <source>
        <strain evidence="3 4">LJH19</strain>
    </source>
</reference>
<dbReference type="Proteomes" id="UP000297638">
    <property type="component" value="Unassembled WGS sequence"/>
</dbReference>
<dbReference type="InterPro" id="IPR051267">
    <property type="entry name" value="STEAP_metalloreductase"/>
</dbReference>
<evidence type="ECO:0000313" key="3">
    <source>
        <dbReference type="EMBL" id="TFH54683.1"/>
    </source>
</evidence>
<dbReference type="Pfam" id="PF03807">
    <property type="entry name" value="F420_oxidored"/>
    <property type="match status" value="1"/>
</dbReference>
<dbReference type="InterPro" id="IPR028939">
    <property type="entry name" value="P5C_Rdtase_cat_N"/>
</dbReference>
<dbReference type="GO" id="GO:0052851">
    <property type="term" value="F:ferric-chelate reductase (NADPH) activity"/>
    <property type="evidence" value="ECO:0007669"/>
    <property type="project" value="TreeGrafter"/>
</dbReference>
<accession>A0A4Y8TTH2</accession>
<comment type="caution">
    <text evidence="3">The sequence shown here is derived from an EMBL/GenBank/DDBJ whole genome shotgun (WGS) entry which is preliminary data.</text>
</comment>
<evidence type="ECO:0000259" key="2">
    <source>
        <dbReference type="Pfam" id="PF03807"/>
    </source>
</evidence>
<dbReference type="SUPFAM" id="SSF51735">
    <property type="entry name" value="NAD(P)-binding Rossmann-fold domains"/>
    <property type="match status" value="1"/>
</dbReference>
<protein>
    <submittedName>
        <fullName evidence="3">NADP oxidoreductase</fullName>
    </submittedName>
</protein>
<dbReference type="GO" id="GO:0005886">
    <property type="term" value="C:plasma membrane"/>
    <property type="evidence" value="ECO:0007669"/>
    <property type="project" value="TreeGrafter"/>
</dbReference>
<feature type="domain" description="Pyrroline-5-carboxylate reductase catalytic N-terminal" evidence="2">
    <location>
        <begin position="17"/>
        <end position="106"/>
    </location>
</feature>
<sequence>MTHSKNKLGAENMTQQTIGILGAGKIGTVLARRAVQAGYKVLIAGSGDPGPIALTIEILTPGAVAVDPETAARDADIAILALPLGKYRNLPVAELQGKLVIDAMNYWWETDGIREDLNDPEVSTSTLVQDFLPASRIVKAFNHMGYHDLEDEARPSGAERRKAIAVAGDLSEDVEQVARIVDEFGFDPLSIGSLDEGLRLQPGQPAFGANKPLAELAELISSAQIQASA</sequence>
<gene>
    <name evidence="3" type="ORF">EXY26_16035</name>
</gene>
<dbReference type="PANTHER" id="PTHR14239:SF0">
    <property type="entry name" value="F420-DEPENDENT NADP REDUCTASE"/>
    <property type="match status" value="1"/>
</dbReference>
<organism evidence="3 4">
    <name type="scientific">Glutamicibacter arilaitensis</name>
    <dbReference type="NCBI Taxonomy" id="256701"/>
    <lineage>
        <taxon>Bacteria</taxon>
        <taxon>Bacillati</taxon>
        <taxon>Actinomycetota</taxon>
        <taxon>Actinomycetes</taxon>
        <taxon>Micrococcales</taxon>
        <taxon>Micrococcaceae</taxon>
        <taxon>Glutamicibacter</taxon>
    </lineage>
</organism>
<dbReference type="PANTHER" id="PTHR14239">
    <property type="entry name" value="DUDULIN-RELATED"/>
    <property type="match status" value="1"/>
</dbReference>